<dbReference type="Gene3D" id="2.40.160.20">
    <property type="match status" value="1"/>
</dbReference>
<organism evidence="2 3">
    <name type="scientific">Capronia epimyces CBS 606.96</name>
    <dbReference type="NCBI Taxonomy" id="1182542"/>
    <lineage>
        <taxon>Eukaryota</taxon>
        <taxon>Fungi</taxon>
        <taxon>Dikarya</taxon>
        <taxon>Ascomycota</taxon>
        <taxon>Pezizomycotina</taxon>
        <taxon>Eurotiomycetes</taxon>
        <taxon>Chaetothyriomycetidae</taxon>
        <taxon>Chaetothyriales</taxon>
        <taxon>Herpotrichiellaceae</taxon>
        <taxon>Capronia</taxon>
    </lineage>
</organism>
<dbReference type="Pfam" id="PF11578">
    <property type="entry name" value="DUF3237"/>
    <property type="match status" value="1"/>
</dbReference>
<feature type="region of interest" description="Disordered" evidence="1">
    <location>
        <begin position="1"/>
        <end position="35"/>
    </location>
</feature>
<evidence type="ECO:0000313" key="3">
    <source>
        <dbReference type="Proteomes" id="UP000019478"/>
    </source>
</evidence>
<dbReference type="OrthoDB" id="2544694at2759"/>
<dbReference type="GeneID" id="19173979"/>
<proteinExistence type="predicted"/>
<comment type="caution">
    <text evidence="2">The sequence shown here is derived from an EMBL/GenBank/DDBJ whole genome shotgun (WGS) entry which is preliminary data.</text>
</comment>
<gene>
    <name evidence="2" type="ORF">A1O3_09898</name>
</gene>
<dbReference type="EMBL" id="AMGY01000010">
    <property type="protein sequence ID" value="EXJ77669.1"/>
    <property type="molecule type" value="Genomic_DNA"/>
</dbReference>
<evidence type="ECO:0000313" key="2">
    <source>
        <dbReference type="EMBL" id="EXJ77669.1"/>
    </source>
</evidence>
<reference evidence="2 3" key="1">
    <citation type="submission" date="2013-03" db="EMBL/GenBank/DDBJ databases">
        <title>The Genome Sequence of Capronia epimyces CBS 606.96.</title>
        <authorList>
            <consortium name="The Broad Institute Genomics Platform"/>
            <person name="Cuomo C."/>
            <person name="de Hoog S."/>
            <person name="Gorbushina A."/>
            <person name="Walker B."/>
            <person name="Young S.K."/>
            <person name="Zeng Q."/>
            <person name="Gargeya S."/>
            <person name="Fitzgerald M."/>
            <person name="Haas B."/>
            <person name="Abouelleil A."/>
            <person name="Allen A.W."/>
            <person name="Alvarado L."/>
            <person name="Arachchi H.M."/>
            <person name="Berlin A.M."/>
            <person name="Chapman S.B."/>
            <person name="Gainer-Dewar J."/>
            <person name="Goldberg J."/>
            <person name="Griggs A."/>
            <person name="Gujja S."/>
            <person name="Hansen M."/>
            <person name="Howarth C."/>
            <person name="Imamovic A."/>
            <person name="Ireland A."/>
            <person name="Larimer J."/>
            <person name="McCowan C."/>
            <person name="Murphy C."/>
            <person name="Pearson M."/>
            <person name="Poon T.W."/>
            <person name="Priest M."/>
            <person name="Roberts A."/>
            <person name="Saif S."/>
            <person name="Shea T."/>
            <person name="Sisk P."/>
            <person name="Sykes S."/>
            <person name="Wortman J."/>
            <person name="Nusbaum C."/>
            <person name="Birren B."/>
        </authorList>
    </citation>
    <scope>NUCLEOTIDE SEQUENCE [LARGE SCALE GENOMIC DNA]</scope>
    <source>
        <strain evidence="2 3">CBS 606.96</strain>
    </source>
</reference>
<protein>
    <submittedName>
        <fullName evidence="2">Uncharacterized protein</fullName>
    </submittedName>
</protein>
<name>W9Y5D2_9EURO</name>
<dbReference type="AlphaFoldDB" id="W9Y5D2"/>
<dbReference type="eggNOG" id="ENOG502S915">
    <property type="taxonomic scope" value="Eukaryota"/>
</dbReference>
<keyword evidence="3" id="KW-1185">Reference proteome</keyword>
<sequence length="205" mass="21748">MESDPVAASASNSASTTTPSNPASTTTPSSLSDHPFLQPALHLQIGIGPAIAIGSLSRGNPLTVVPLTTGTLASEPDFPVRLVARLQGQGTDYVHNDPDGGRMRLKSDLVFVDLHGESIHVHYTGIVDITTEVRRILGRSANARSTDFVIQVSFETGSMRYKSLEQALFVGAGRFVIKDGALSVEYRISKVCKGEASAQEEDAPS</sequence>
<evidence type="ECO:0000256" key="1">
    <source>
        <dbReference type="SAM" id="MobiDB-lite"/>
    </source>
</evidence>
<accession>W9Y5D2</accession>
<feature type="compositionally biased region" description="Low complexity" evidence="1">
    <location>
        <begin position="7"/>
        <end position="30"/>
    </location>
</feature>
<dbReference type="RefSeq" id="XP_007738179.1">
    <property type="nucleotide sequence ID" value="XM_007739989.1"/>
</dbReference>
<dbReference type="Proteomes" id="UP000019478">
    <property type="component" value="Unassembled WGS sequence"/>
</dbReference>
<dbReference type="HOGENOM" id="CLU_096872_1_0_1"/>